<dbReference type="RefSeq" id="WP_066782374.1">
    <property type="nucleotide sequence ID" value="NZ_LWQS01000011.1"/>
</dbReference>
<protein>
    <submittedName>
        <fullName evidence="1">Gliding-motility protein MglA</fullName>
    </submittedName>
</protein>
<proteinExistence type="predicted"/>
<dbReference type="AlphaFoldDB" id="A0A178MNZ0"/>
<dbReference type="InterPro" id="IPR052705">
    <property type="entry name" value="Gliding_Motility_GTPase"/>
</dbReference>
<gene>
    <name evidence="1" type="ORF">A6A03_06380</name>
</gene>
<dbReference type="Gene3D" id="3.40.50.300">
    <property type="entry name" value="P-loop containing nucleotide triphosphate hydrolases"/>
    <property type="match status" value="1"/>
</dbReference>
<name>A0A178MNZ0_9CHLR</name>
<dbReference type="PANTHER" id="PTHR42708:SF1">
    <property type="entry name" value="GLIDING MOTILITY PROTEIN MGLA"/>
    <property type="match status" value="1"/>
</dbReference>
<dbReference type="OrthoDB" id="9779858at2"/>
<reference evidence="1 2" key="1">
    <citation type="submission" date="2016-04" db="EMBL/GenBank/DDBJ databases">
        <title>Chloroflexus islandicus sp. nov., a thermophilic filamentous anoxygenic phototrophic bacterium from geyser Strokkur (Iceland).</title>
        <authorList>
            <person name="Gaisin V.A."/>
            <person name="Kalashnikov A.M."/>
            <person name="Sukhacheva M.V."/>
            <person name="Grouzdev D.S."/>
            <person name="Ivanov T.M."/>
            <person name="Kuznetsov B."/>
            <person name="Gorlenko V.M."/>
        </authorList>
    </citation>
    <scope>NUCLEOTIDE SEQUENCE [LARGE SCALE GENOMIC DNA]</scope>
    <source>
        <strain evidence="2">isl-2</strain>
    </source>
</reference>
<dbReference type="STRING" id="1707952.A6A03_06380"/>
<accession>A0A178MNZ0</accession>
<evidence type="ECO:0000313" key="2">
    <source>
        <dbReference type="Proteomes" id="UP000078287"/>
    </source>
</evidence>
<dbReference type="EMBL" id="LWQS01000011">
    <property type="protein sequence ID" value="OAN49684.1"/>
    <property type="molecule type" value="Genomic_DNA"/>
</dbReference>
<dbReference type="Proteomes" id="UP000078287">
    <property type="component" value="Unassembled WGS sequence"/>
</dbReference>
<keyword evidence="2" id="KW-1185">Reference proteome</keyword>
<evidence type="ECO:0000313" key="1">
    <source>
        <dbReference type="EMBL" id="OAN49684.1"/>
    </source>
</evidence>
<dbReference type="SUPFAM" id="SSF52540">
    <property type="entry name" value="P-loop containing nucleoside triphosphate hydrolases"/>
    <property type="match status" value="1"/>
</dbReference>
<comment type="caution">
    <text evidence="1">The sequence shown here is derived from an EMBL/GenBank/DDBJ whole genome shotgun (WGS) entry which is preliminary data.</text>
</comment>
<dbReference type="InterPro" id="IPR027417">
    <property type="entry name" value="P-loop_NTPase"/>
</dbReference>
<dbReference type="CDD" id="cd00882">
    <property type="entry name" value="Ras_like_GTPase"/>
    <property type="match status" value="1"/>
</dbReference>
<dbReference type="PANTHER" id="PTHR42708">
    <property type="entry name" value="ATP/GTP-BINDING PROTEIN-RELATED"/>
    <property type="match status" value="1"/>
</dbReference>
<sequence length="195" mass="22003">MALINVAAREIHCKIVYYGPGMCGKTTNLQYIHSQVPKEVKGDLLSIATETERTLFFDFLPLDLGKVRGFQTRFHLYTVPGQVLYERTRVAVLNGADGVVFVADSHKGKMQENINSLRELAQNITRQNKRFADFPIVLQYNKRDLPPDVLAPVAMMDHFLGVNKMNWPRIEAIATKGVGVFETLRAISRVVISKL</sequence>
<organism evidence="1 2">
    <name type="scientific">Chloroflexus islandicus</name>
    <dbReference type="NCBI Taxonomy" id="1707952"/>
    <lineage>
        <taxon>Bacteria</taxon>
        <taxon>Bacillati</taxon>
        <taxon>Chloroflexota</taxon>
        <taxon>Chloroflexia</taxon>
        <taxon>Chloroflexales</taxon>
        <taxon>Chloroflexineae</taxon>
        <taxon>Chloroflexaceae</taxon>
        <taxon>Chloroflexus</taxon>
    </lineage>
</organism>